<dbReference type="AlphaFoldDB" id="A0A4V5N667"/>
<dbReference type="Proteomes" id="UP000308549">
    <property type="component" value="Unassembled WGS sequence"/>
</dbReference>
<dbReference type="EMBL" id="NAJL01000001">
    <property type="protein sequence ID" value="TKA34289.1"/>
    <property type="molecule type" value="Genomic_DNA"/>
</dbReference>
<reference evidence="1 2" key="1">
    <citation type="submission" date="2017-03" db="EMBL/GenBank/DDBJ databases">
        <title>Genomes of endolithic fungi from Antarctica.</title>
        <authorList>
            <person name="Coleine C."/>
            <person name="Masonjones S."/>
            <person name="Stajich J.E."/>
        </authorList>
    </citation>
    <scope>NUCLEOTIDE SEQUENCE [LARGE SCALE GENOMIC DNA]</scope>
    <source>
        <strain evidence="1 2">CCFEE 6315</strain>
    </source>
</reference>
<accession>A0A4V5N667</accession>
<gene>
    <name evidence="1" type="ORF">B0A50_00269</name>
</gene>
<evidence type="ECO:0000313" key="2">
    <source>
        <dbReference type="Proteomes" id="UP000308549"/>
    </source>
</evidence>
<proteinExistence type="predicted"/>
<sequence>MTPAATPVAMPAIEAFFNWWDEPEVAMGVAVDDEEDEEARSVGRLARMVVEEGVWVVDDDEDCNVVAMESSDDVDDVDVGSVVELLLCSEVVDVADVVDVIDRGNVVEADDAVDELDAIEVSDVLETVDEADVADNPSVNVANPASTLEASSLGSADSKIDSALVVAGASAVVEVAIVESCRSRVASRRMDDARPDVRFQKAALVKLPTCSVKGFDGDEVEVPDFVLVVRTLFVNLQLLLFLQDEVISPCNSDAPDLIS</sequence>
<protein>
    <submittedName>
        <fullName evidence="1">Uncharacterized protein</fullName>
    </submittedName>
</protein>
<comment type="caution">
    <text evidence="1">The sequence shown here is derived from an EMBL/GenBank/DDBJ whole genome shotgun (WGS) entry which is preliminary data.</text>
</comment>
<organism evidence="1 2">
    <name type="scientific">Salinomyces thailandicus</name>
    <dbReference type="NCBI Taxonomy" id="706561"/>
    <lineage>
        <taxon>Eukaryota</taxon>
        <taxon>Fungi</taxon>
        <taxon>Dikarya</taxon>
        <taxon>Ascomycota</taxon>
        <taxon>Pezizomycotina</taxon>
        <taxon>Dothideomycetes</taxon>
        <taxon>Dothideomycetidae</taxon>
        <taxon>Mycosphaerellales</taxon>
        <taxon>Teratosphaeriaceae</taxon>
        <taxon>Salinomyces</taxon>
    </lineage>
</organism>
<evidence type="ECO:0000313" key="1">
    <source>
        <dbReference type="EMBL" id="TKA34289.1"/>
    </source>
</evidence>
<name>A0A4V5N667_9PEZI</name>
<keyword evidence="2" id="KW-1185">Reference proteome</keyword>